<proteinExistence type="predicted"/>
<keyword evidence="1" id="KW-1133">Transmembrane helix</keyword>
<dbReference type="AlphaFoldDB" id="A0A0D5C5L5"/>
<feature type="transmembrane region" description="Helical" evidence="1">
    <location>
        <begin position="53"/>
        <end position="72"/>
    </location>
</feature>
<dbReference type="Proteomes" id="UP000032408">
    <property type="component" value="Chromosome"/>
</dbReference>
<reference evidence="3" key="1">
    <citation type="submission" date="2015-03" db="EMBL/GenBank/DDBJ databases">
        <title>Characterization of two novel Thaumarchaeota isolated from the Northern Adriatic Sea.</title>
        <authorList>
            <person name="Bayer B."/>
            <person name="Vojvoda J."/>
            <person name="Offre P."/>
            <person name="Srivastava A."/>
            <person name="Elisabeth N."/>
            <person name="Garcia J.A.L."/>
            <person name="Schleper C."/>
            <person name="Herndl G.J."/>
        </authorList>
    </citation>
    <scope>NUCLEOTIDE SEQUENCE [LARGE SCALE GENOMIC DNA]</scope>
    <source>
        <strain evidence="3">NF5</strain>
    </source>
</reference>
<gene>
    <name evidence="2" type="ORF">NADRNF5_2140</name>
</gene>
<name>A0A0D5C5L5_9ARCH</name>
<dbReference type="RefSeq" id="WP_048118402.1">
    <property type="nucleotide sequence ID" value="NZ_CP011070.1"/>
</dbReference>
<reference evidence="2 3" key="2">
    <citation type="journal article" date="2016" name="ISME J.">
        <title>Physiological and genomic characterization of two novel marine thaumarchaeal strains indicates niche differentiation.</title>
        <authorList>
            <person name="Bayer B."/>
            <person name="Vojvoda J."/>
            <person name="Offre P."/>
            <person name="Alves R.J."/>
            <person name="Elisabeth N.H."/>
            <person name="Garcia J.A."/>
            <person name="Volland J.M."/>
            <person name="Srivastava A."/>
            <person name="Schleper C."/>
            <person name="Herndl G.J."/>
        </authorList>
    </citation>
    <scope>NUCLEOTIDE SEQUENCE [LARGE SCALE GENOMIC DNA]</scope>
    <source>
        <strain evidence="2 3">NF5</strain>
    </source>
</reference>
<evidence type="ECO:0000313" key="3">
    <source>
        <dbReference type="Proteomes" id="UP000032408"/>
    </source>
</evidence>
<accession>A0A0D5C5L5</accession>
<keyword evidence="1" id="KW-0472">Membrane</keyword>
<dbReference type="KEGG" id="nin:NADRNF5_2140"/>
<dbReference type="GeneID" id="24821307"/>
<dbReference type="OrthoDB" id="378364at2157"/>
<organism evidence="2 3">
    <name type="scientific">Nitrosopumilus adriaticus</name>
    <dbReference type="NCBI Taxonomy" id="1580092"/>
    <lineage>
        <taxon>Archaea</taxon>
        <taxon>Nitrososphaerota</taxon>
        <taxon>Nitrososphaeria</taxon>
        <taxon>Nitrosopumilales</taxon>
        <taxon>Nitrosopumilaceae</taxon>
        <taxon>Nitrosopumilus</taxon>
    </lineage>
</organism>
<feature type="transmembrane region" description="Helical" evidence="1">
    <location>
        <begin position="21"/>
        <end position="41"/>
    </location>
</feature>
<protein>
    <submittedName>
        <fullName evidence="2">Uncharacterized protein</fullName>
    </submittedName>
</protein>
<evidence type="ECO:0000256" key="1">
    <source>
        <dbReference type="SAM" id="Phobius"/>
    </source>
</evidence>
<evidence type="ECO:0000313" key="2">
    <source>
        <dbReference type="EMBL" id="AJW71813.1"/>
    </source>
</evidence>
<keyword evidence="3" id="KW-1185">Reference proteome</keyword>
<dbReference type="HOGENOM" id="CLU_1709039_0_0_2"/>
<dbReference type="EMBL" id="CP011070">
    <property type="protein sequence ID" value="AJW71813.1"/>
    <property type="molecule type" value="Genomic_DNA"/>
</dbReference>
<dbReference type="STRING" id="1580092.NADRNF5_2140"/>
<keyword evidence="1" id="KW-0812">Transmembrane</keyword>
<sequence>MILRKNFIRKLWMDGRVGHSTYLMFVLTFTNFILITFNFFLEDNNMLKNIISDLWIFSIIFVIFYFPISTLIGRWHTKTQISVDNTMRLEEDPVRARMIRILLDTYTGRATEDEIKKIRKFMLKIEKTDIKEF</sequence>